<dbReference type="OrthoDB" id="9828189at2"/>
<dbReference type="EMBL" id="CP039853">
    <property type="protein sequence ID" value="QCZ95511.1"/>
    <property type="molecule type" value="Genomic_DNA"/>
</dbReference>
<protein>
    <submittedName>
        <fullName evidence="1">Uncharacterized protein</fullName>
    </submittedName>
</protein>
<dbReference type="AlphaFoldDB" id="A0A5B7YIW3"/>
<keyword evidence="1" id="KW-0614">Plasmid</keyword>
<dbReference type="Proteomes" id="UP000304912">
    <property type="component" value="Plasmid plas12"/>
</dbReference>
<dbReference type="KEGG" id="salk:FBQ74_18495"/>
<organism evidence="1 2">
    <name type="scientific">Salinimonas iocasae</name>
    <dbReference type="NCBI Taxonomy" id="2572577"/>
    <lineage>
        <taxon>Bacteria</taxon>
        <taxon>Pseudomonadati</taxon>
        <taxon>Pseudomonadota</taxon>
        <taxon>Gammaproteobacteria</taxon>
        <taxon>Alteromonadales</taxon>
        <taxon>Alteromonadaceae</taxon>
        <taxon>Alteromonas/Salinimonas group</taxon>
        <taxon>Salinimonas</taxon>
    </lineage>
</organism>
<dbReference type="RefSeq" id="WP_139758198.1">
    <property type="nucleotide sequence ID" value="NZ_CP039853.1"/>
</dbReference>
<geneLocation type="plasmid" evidence="1 2">
    <name>plas12</name>
</geneLocation>
<keyword evidence="2" id="KW-1185">Reference proteome</keyword>
<evidence type="ECO:0000313" key="2">
    <source>
        <dbReference type="Proteomes" id="UP000304912"/>
    </source>
</evidence>
<gene>
    <name evidence="1" type="ORF">FBQ74_18495</name>
</gene>
<reference evidence="1 2" key="1">
    <citation type="submission" date="2019-04" db="EMBL/GenBank/DDBJ databases">
        <title>Salinimonas iocasae sp. nov., a halophilic bacterium isolated from the outer tube casing of tubeworms in Okinawa Trough.</title>
        <authorList>
            <person name="Zhang H."/>
            <person name="Wang H."/>
            <person name="Li C."/>
        </authorList>
    </citation>
    <scope>NUCLEOTIDE SEQUENCE [LARGE SCALE GENOMIC DNA]</scope>
    <source>
        <strain evidence="1 2">KX18D6</strain>
        <plasmid evidence="1 2">plas12</plasmid>
    </source>
</reference>
<proteinExistence type="predicted"/>
<accession>A0A5B7YIW3</accession>
<evidence type="ECO:0000313" key="1">
    <source>
        <dbReference type="EMBL" id="QCZ95511.1"/>
    </source>
</evidence>
<sequence length="129" mass="13883">MKSLVLSLAVAEPSSGGIRVNANWEEPFFKIPVQNRVFMLAQFIAHLSGTIRSINADVIPDSLSGNSGNVEVSLPIEGESDDSDRSEVRFTGLLNNAGEGEKALAIYACIQYLKKLGVVWVNSSESMPA</sequence>
<name>A0A5B7YIW3_9ALTE</name>